<reference evidence="1" key="1">
    <citation type="submission" date="2021-01" db="EMBL/GenBank/DDBJ databases">
        <authorList>
            <person name="Sun Q."/>
        </authorList>
    </citation>
    <scope>NUCLEOTIDE SEQUENCE</scope>
    <source>
        <strain evidence="1">YIM B02566</strain>
    </source>
</reference>
<name>A0ACC5R7Q1_9HYPH</name>
<gene>
    <name evidence="1" type="primary">hutC</name>
    <name evidence="1" type="ORF">JHL16_19905</name>
</gene>
<evidence type="ECO:0000313" key="1">
    <source>
        <dbReference type="EMBL" id="MBK1868630.1"/>
    </source>
</evidence>
<proteinExistence type="predicted"/>
<dbReference type="Proteomes" id="UP000616151">
    <property type="component" value="Unassembled WGS sequence"/>
</dbReference>
<organism evidence="1 2">
    <name type="scientific">Taklimakanibacter albus</name>
    <dbReference type="NCBI Taxonomy" id="2800327"/>
    <lineage>
        <taxon>Bacteria</taxon>
        <taxon>Pseudomonadati</taxon>
        <taxon>Pseudomonadota</taxon>
        <taxon>Alphaproteobacteria</taxon>
        <taxon>Hyphomicrobiales</taxon>
        <taxon>Aestuariivirgaceae</taxon>
        <taxon>Taklimakanibacter</taxon>
    </lineage>
</organism>
<sequence>MTSPLYAQVKEHILEHIRSGAWTPGTRVPSENELVESFSISRMTANRALRELTADGFLSRVPGVGTFVKEPPARSSLLELRNIAEEIAARGHKHAAYIDRRETIEAPQALADEFELRQASKLFHLVMVHTENGVPVQLEDRYVNPFVAPKFNDQDFADITPTAYLVAAVPVDELEHTVEAIMPTVEQRELLDIGEHEPCLALHRRSWSKGHVVTVATLIYPASRYALYSRYKTSPSGTLSQ</sequence>
<evidence type="ECO:0000313" key="2">
    <source>
        <dbReference type="Proteomes" id="UP000616151"/>
    </source>
</evidence>
<keyword evidence="2" id="KW-1185">Reference proteome</keyword>
<accession>A0ACC5R7Q1</accession>
<dbReference type="EMBL" id="JAENHL010000007">
    <property type="protein sequence ID" value="MBK1868630.1"/>
    <property type="molecule type" value="Genomic_DNA"/>
</dbReference>
<protein>
    <submittedName>
        <fullName evidence="1">Histidine utilization repressor</fullName>
    </submittedName>
</protein>
<comment type="caution">
    <text evidence="1">The sequence shown here is derived from an EMBL/GenBank/DDBJ whole genome shotgun (WGS) entry which is preliminary data.</text>
</comment>